<reference evidence="3" key="1">
    <citation type="submission" date="2015-07" db="EMBL/GenBank/DDBJ databases">
        <title>Draft genome sequence of Acetobacterium bakii DSM 8293, a potential psychrophilic chemical producer through syngas fermentation.</title>
        <authorList>
            <person name="Song Y."/>
            <person name="Hwang S."/>
            <person name="Cho B.-K."/>
        </authorList>
    </citation>
    <scope>NUCLEOTIDE SEQUENCE [LARGE SCALE GENOMIC DNA]</scope>
    <source>
        <strain evidence="3">DSM 8239</strain>
    </source>
</reference>
<feature type="transmembrane region" description="Helical" evidence="1">
    <location>
        <begin position="95"/>
        <end position="117"/>
    </location>
</feature>
<feature type="transmembrane region" description="Helical" evidence="1">
    <location>
        <begin position="65"/>
        <end position="83"/>
    </location>
</feature>
<keyword evidence="3" id="KW-1185">Reference proteome</keyword>
<evidence type="ECO:0000313" key="3">
    <source>
        <dbReference type="Proteomes" id="UP000036873"/>
    </source>
</evidence>
<evidence type="ECO:0000256" key="1">
    <source>
        <dbReference type="SAM" id="Phobius"/>
    </source>
</evidence>
<keyword evidence="1" id="KW-0812">Transmembrane</keyword>
<feature type="transmembrane region" description="Helical" evidence="1">
    <location>
        <begin position="6"/>
        <end position="23"/>
    </location>
</feature>
<dbReference type="EMBL" id="LGYO01000003">
    <property type="protein sequence ID" value="KNZ43453.1"/>
    <property type="molecule type" value="Genomic_DNA"/>
</dbReference>
<gene>
    <name evidence="2" type="ORF">AKG39_00670</name>
</gene>
<dbReference type="Proteomes" id="UP000036873">
    <property type="component" value="Unassembled WGS sequence"/>
</dbReference>
<feature type="transmembrane region" description="Helical" evidence="1">
    <location>
        <begin position="35"/>
        <end position="59"/>
    </location>
</feature>
<organism evidence="2 3">
    <name type="scientific">Acetobacterium bakii</name>
    <dbReference type="NCBI Taxonomy" id="52689"/>
    <lineage>
        <taxon>Bacteria</taxon>
        <taxon>Bacillati</taxon>
        <taxon>Bacillota</taxon>
        <taxon>Clostridia</taxon>
        <taxon>Eubacteriales</taxon>
        <taxon>Eubacteriaceae</taxon>
        <taxon>Acetobacterium</taxon>
    </lineage>
</organism>
<comment type="caution">
    <text evidence="2">The sequence shown here is derived from an EMBL/GenBank/DDBJ whole genome shotgun (WGS) entry which is preliminary data.</text>
</comment>
<proteinExistence type="predicted"/>
<protein>
    <submittedName>
        <fullName evidence="2">Uncharacterized protein</fullName>
    </submittedName>
</protein>
<dbReference type="AlphaFoldDB" id="A0A0L6U4M5"/>
<accession>A0A0L6U4M5</accession>
<sequence>MEKLVFLGGLLAIYAVWLVIDYIRNKGKSMPRVMLRAIILFFLIAGFLILVKADIPILINFDNSAFIIITCAVLLVMIGLFVAPHINLKKGTPEFQLIIGCIIFLLISAVAITILVVTKP</sequence>
<keyword evidence="1" id="KW-0472">Membrane</keyword>
<dbReference type="RefSeq" id="WP_050738435.1">
    <property type="nucleotide sequence ID" value="NZ_LGYO01000003.1"/>
</dbReference>
<keyword evidence="1" id="KW-1133">Transmembrane helix</keyword>
<evidence type="ECO:0000313" key="2">
    <source>
        <dbReference type="EMBL" id="KNZ43453.1"/>
    </source>
</evidence>
<name>A0A0L6U4M5_9FIRM</name>